<keyword evidence="1" id="KW-0812">Transmembrane</keyword>
<dbReference type="InterPro" id="IPR018649">
    <property type="entry name" value="SHOCT"/>
</dbReference>
<gene>
    <name evidence="3" type="ORF">CLLI_05140</name>
</gene>
<accession>A0A2T0B8B2</accession>
<name>A0A2T0B8B2_9CLOT</name>
<keyword evidence="1" id="KW-0472">Membrane</keyword>
<keyword evidence="4" id="KW-1185">Reference proteome</keyword>
<dbReference type="AlphaFoldDB" id="A0A2T0B8B2"/>
<proteinExistence type="predicted"/>
<evidence type="ECO:0000259" key="2">
    <source>
        <dbReference type="Pfam" id="PF09851"/>
    </source>
</evidence>
<protein>
    <recommendedName>
        <fullName evidence="2">SHOCT domain-containing protein</fullName>
    </recommendedName>
</protein>
<feature type="domain" description="SHOCT" evidence="2">
    <location>
        <begin position="56"/>
        <end position="80"/>
    </location>
</feature>
<evidence type="ECO:0000313" key="4">
    <source>
        <dbReference type="Proteomes" id="UP000239706"/>
    </source>
</evidence>
<evidence type="ECO:0000313" key="3">
    <source>
        <dbReference type="EMBL" id="PRR80130.1"/>
    </source>
</evidence>
<dbReference type="Proteomes" id="UP000239706">
    <property type="component" value="Unassembled WGS sequence"/>
</dbReference>
<dbReference type="RefSeq" id="WP_106062694.1">
    <property type="nucleotide sequence ID" value="NZ_PVXO01000009.1"/>
</dbReference>
<organism evidence="3 4">
    <name type="scientific">Clostridium liquoris</name>
    <dbReference type="NCBI Taxonomy" id="1289519"/>
    <lineage>
        <taxon>Bacteria</taxon>
        <taxon>Bacillati</taxon>
        <taxon>Bacillota</taxon>
        <taxon>Clostridia</taxon>
        <taxon>Eubacteriales</taxon>
        <taxon>Clostridiaceae</taxon>
        <taxon>Clostridium</taxon>
    </lineage>
</organism>
<dbReference type="EMBL" id="PVXO01000009">
    <property type="protein sequence ID" value="PRR80130.1"/>
    <property type="molecule type" value="Genomic_DNA"/>
</dbReference>
<sequence>MFNCLYGASRFGVNGANGFNGFNGWLILMPLFRLALMAGAIVLIFKFFKKYTKNREALKILASRYASGEITEEDYVNRKKFLDEK</sequence>
<comment type="caution">
    <text evidence="3">The sequence shown here is derived from an EMBL/GenBank/DDBJ whole genome shotgun (WGS) entry which is preliminary data.</text>
</comment>
<dbReference type="Pfam" id="PF09851">
    <property type="entry name" value="SHOCT"/>
    <property type="match status" value="1"/>
</dbReference>
<reference evidence="3 4" key="1">
    <citation type="submission" date="2018-03" db="EMBL/GenBank/DDBJ databases">
        <title>Genome sequence of Clostridium liquoris DSM 100320.</title>
        <authorList>
            <person name="Poehlein A."/>
            <person name="Daniel R."/>
        </authorList>
    </citation>
    <scope>NUCLEOTIDE SEQUENCE [LARGE SCALE GENOMIC DNA]</scope>
    <source>
        <strain evidence="3 4">DSM 100320</strain>
    </source>
</reference>
<evidence type="ECO:0000256" key="1">
    <source>
        <dbReference type="SAM" id="Phobius"/>
    </source>
</evidence>
<dbReference type="OrthoDB" id="5461404at2"/>
<feature type="transmembrane region" description="Helical" evidence="1">
    <location>
        <begin position="25"/>
        <end position="45"/>
    </location>
</feature>
<keyword evidence="1" id="KW-1133">Transmembrane helix</keyword>